<gene>
    <name evidence="8" type="primary">LOC118431141</name>
</gene>
<dbReference type="PROSITE" id="PS50940">
    <property type="entry name" value="CHIT_BIND_II"/>
    <property type="match status" value="1"/>
</dbReference>
<dbReference type="Proteomes" id="UP000001554">
    <property type="component" value="Chromosome 14"/>
</dbReference>
<dbReference type="EC" id="3.2.1.14" evidence="2"/>
<dbReference type="OMA" id="GAICNEV"/>
<evidence type="ECO:0000259" key="6">
    <source>
        <dbReference type="PROSITE" id="PS50940"/>
    </source>
</evidence>
<name>A0A9J7NCI9_BRAFL</name>
<feature type="domain" description="Chitin-binding type-2" evidence="6">
    <location>
        <begin position="38"/>
        <end position="99"/>
    </location>
</feature>
<proteinExistence type="predicted"/>
<dbReference type="GO" id="GO:0005576">
    <property type="term" value="C:extracellular region"/>
    <property type="evidence" value="ECO:0007669"/>
    <property type="project" value="InterPro"/>
</dbReference>
<protein>
    <recommendedName>
        <fullName evidence="2">chitinase</fullName>
        <ecNumber evidence="2">3.2.1.14</ecNumber>
    </recommendedName>
</protein>
<dbReference type="InterPro" id="IPR036508">
    <property type="entry name" value="Chitin-bd_dom_sf"/>
</dbReference>
<feature type="compositionally biased region" description="Polar residues" evidence="4">
    <location>
        <begin position="143"/>
        <end position="152"/>
    </location>
</feature>
<evidence type="ECO:0000256" key="3">
    <source>
        <dbReference type="ARBA" id="ARBA00023024"/>
    </source>
</evidence>
<reference evidence="8" key="2">
    <citation type="submission" date="2025-08" db="UniProtKB">
        <authorList>
            <consortium name="RefSeq"/>
        </authorList>
    </citation>
    <scope>IDENTIFICATION</scope>
    <source>
        <strain evidence="8">S238N-H82</strain>
        <tissue evidence="8">Testes</tissue>
    </source>
</reference>
<accession>A0A9J7NCI9</accession>
<dbReference type="Pfam" id="PF01607">
    <property type="entry name" value="CBM_14"/>
    <property type="match status" value="1"/>
</dbReference>
<evidence type="ECO:0000313" key="8">
    <source>
        <dbReference type="RefSeq" id="XP_035698150.1"/>
    </source>
</evidence>
<evidence type="ECO:0000256" key="2">
    <source>
        <dbReference type="ARBA" id="ARBA00012729"/>
    </source>
</evidence>
<keyword evidence="3" id="KW-0146">Chitin degradation</keyword>
<feature type="signal peptide" evidence="5">
    <location>
        <begin position="1"/>
        <end position="22"/>
    </location>
</feature>
<keyword evidence="5" id="KW-0732">Signal</keyword>
<dbReference type="GO" id="GO:0008061">
    <property type="term" value="F:chitin binding"/>
    <property type="evidence" value="ECO:0007669"/>
    <property type="project" value="InterPro"/>
</dbReference>
<dbReference type="SMART" id="SM00494">
    <property type="entry name" value="ChtBD2"/>
    <property type="match status" value="1"/>
</dbReference>
<organism evidence="7 8">
    <name type="scientific">Branchiostoma floridae</name>
    <name type="common">Florida lancelet</name>
    <name type="synonym">Amphioxus</name>
    <dbReference type="NCBI Taxonomy" id="7739"/>
    <lineage>
        <taxon>Eukaryota</taxon>
        <taxon>Metazoa</taxon>
        <taxon>Chordata</taxon>
        <taxon>Cephalochordata</taxon>
        <taxon>Leptocardii</taxon>
        <taxon>Amphioxiformes</taxon>
        <taxon>Branchiostomatidae</taxon>
        <taxon>Branchiostoma</taxon>
    </lineage>
</organism>
<dbReference type="GO" id="GO:0008843">
    <property type="term" value="F:endochitinase activity"/>
    <property type="evidence" value="ECO:0007669"/>
    <property type="project" value="UniProtKB-EC"/>
</dbReference>
<keyword evidence="3" id="KW-0119">Carbohydrate metabolism</keyword>
<evidence type="ECO:0000256" key="1">
    <source>
        <dbReference type="ARBA" id="ARBA00000822"/>
    </source>
</evidence>
<feature type="region of interest" description="Disordered" evidence="4">
    <location>
        <begin position="230"/>
        <end position="266"/>
    </location>
</feature>
<evidence type="ECO:0000313" key="7">
    <source>
        <dbReference type="Proteomes" id="UP000001554"/>
    </source>
</evidence>
<dbReference type="OrthoDB" id="439917at2759"/>
<dbReference type="GO" id="GO:0006032">
    <property type="term" value="P:chitin catabolic process"/>
    <property type="evidence" value="ECO:0007669"/>
    <property type="project" value="UniProtKB-KW"/>
</dbReference>
<dbReference type="SUPFAM" id="SSF57625">
    <property type="entry name" value="Invertebrate chitin-binding proteins"/>
    <property type="match status" value="1"/>
</dbReference>
<reference evidence="7" key="1">
    <citation type="journal article" date="2020" name="Nat. Ecol. Evol.">
        <title>Deeply conserved synteny resolves early events in vertebrate evolution.</title>
        <authorList>
            <person name="Simakov O."/>
            <person name="Marletaz F."/>
            <person name="Yue J.X."/>
            <person name="O'Connell B."/>
            <person name="Jenkins J."/>
            <person name="Brandt A."/>
            <person name="Calef R."/>
            <person name="Tung C.H."/>
            <person name="Huang T.K."/>
            <person name="Schmutz J."/>
            <person name="Satoh N."/>
            <person name="Yu J.K."/>
            <person name="Putnam N.H."/>
            <person name="Green R.E."/>
            <person name="Rokhsar D.S."/>
        </authorList>
    </citation>
    <scope>NUCLEOTIDE SEQUENCE [LARGE SCALE GENOMIC DNA]</scope>
    <source>
        <strain evidence="7">S238N-H82</strain>
    </source>
</reference>
<keyword evidence="3" id="KW-0624">Polysaccharide degradation</keyword>
<dbReference type="RefSeq" id="XP_035698150.1">
    <property type="nucleotide sequence ID" value="XM_035842257.1"/>
</dbReference>
<evidence type="ECO:0000256" key="4">
    <source>
        <dbReference type="SAM" id="MobiDB-lite"/>
    </source>
</evidence>
<keyword evidence="7" id="KW-1185">Reference proteome</keyword>
<dbReference type="KEGG" id="bfo:118431141"/>
<comment type="catalytic activity">
    <reaction evidence="1">
        <text>Random endo-hydrolysis of N-acetyl-beta-D-glucosaminide (1-&gt;4)-beta-linkages in chitin and chitodextrins.</text>
        <dbReference type="EC" id="3.2.1.14"/>
    </reaction>
</comment>
<dbReference type="GeneID" id="118431141"/>
<dbReference type="Gene3D" id="2.170.140.10">
    <property type="entry name" value="Chitin binding domain"/>
    <property type="match status" value="1"/>
</dbReference>
<sequence>MGGNAAALCLGFLLSVLPCPRAEVSQCPSGWTGPSCKDFSCDGRSQGSYPDPSVCHMYYTCVDGYQSPVHQSCGPAGWLAFSQVTQNCEWPQDVPGCGPSPFGILGVSTFVNPDDPLLVEVATDDGNVIQAQGDKTEEGAATSMESLTQTTPGGDETTVGFSPDSALVDTVVTSSGVSMTFTWTDDKVYVTASAQNSSFELNVQVDLEPSDMPTGPTLSEVHGTATVFESPTTDHSSFNNGADSAQTGPMSTEEGQTTGDMNAPSSESANAMAMQSLRLPVMVTRCGRPADDATVKAFGYKMSNITPLLATDISSLHPDVEYRVVPTGDAGKFEIVVPASPADSSPEAAQTVCDSVSQVVGGVCAASLNVRPAVDGTICNEVADAAQFLTTQSGAESALVLAACSGGFGAVQTFCDAIGFNAAEQDASSDLCQKVTTTVDSFTPEPVLVVPKAVFPSGEEVSVPGKIVSPGNVNQTIPAFSISSGSGHVISSVDFNPRDPLPGQSYVGHARFTCTDVTTVATMKIVGTDGYQNEVQCAGAISECTLRVPGAQELVVDRVTTSLQSGAGPAVSRESVIVF</sequence>
<evidence type="ECO:0000256" key="5">
    <source>
        <dbReference type="SAM" id="SignalP"/>
    </source>
</evidence>
<feature type="region of interest" description="Disordered" evidence="4">
    <location>
        <begin position="133"/>
        <end position="155"/>
    </location>
</feature>
<feature type="chain" id="PRO_5039947036" description="chitinase" evidence="5">
    <location>
        <begin position="23"/>
        <end position="579"/>
    </location>
</feature>
<dbReference type="InterPro" id="IPR002557">
    <property type="entry name" value="Chitin-bd_dom"/>
</dbReference>
<dbReference type="AlphaFoldDB" id="A0A9J7NCI9"/>